<dbReference type="GeneID" id="41700450"/>
<dbReference type="Proteomes" id="UP000290621">
    <property type="component" value="Segment"/>
</dbReference>
<dbReference type="KEGG" id="vg:41700450"/>
<proteinExistence type="predicted"/>
<dbReference type="EMBL" id="KM598390">
    <property type="protein sequence ID" value="AJD07471.1"/>
    <property type="molecule type" value="Genomic_DNA"/>
</dbReference>
<evidence type="ECO:0000313" key="2">
    <source>
        <dbReference type="Proteomes" id="UP000290621"/>
    </source>
</evidence>
<protein>
    <submittedName>
        <fullName evidence="1">Uncharacterized protein</fullName>
    </submittedName>
</protein>
<name>A0A0B4UGI0_9VIRU</name>
<reference evidence="1 2" key="1">
    <citation type="submission" date="2014-09" db="EMBL/GenBank/DDBJ databases">
        <title>Diverse CRESS DNA viruses recovered from Odonata collected in Arizona and Oklahoma, USA.</title>
        <authorList>
            <person name="Dayaram A."/>
            <person name="Pailes R."/>
            <person name="Potter K."/>
            <person name="Moline A.B."/>
            <person name="Rosenstein D.D."/>
            <person name="Marinov M."/>
            <person name="Varsani A."/>
        </authorList>
    </citation>
    <scope>NUCLEOTIDE SEQUENCE [LARGE SCALE GENOMIC DNA]</scope>
    <source>
        <strain evidence="1">OdasCV-7-US-1706LM1-12</strain>
    </source>
</reference>
<accession>A0A0B4UGI0</accession>
<sequence>MFNLDGAKSCDFQDPCWCEYIRTEGMGYIMDIDGADITEFQPDEFIDLGDSRDDETIVISSDSEDDKEDIEWLEEIRKRTRLMKREIVKAACEQLAEELINKN</sequence>
<keyword evidence="2" id="KW-1185">Reference proteome</keyword>
<organism evidence="1 2">
    <name type="scientific">Odonata-associated circular virus-7</name>
    <dbReference type="NCBI Taxonomy" id="1592127"/>
    <lineage>
        <taxon>Viruses</taxon>
        <taxon>Monodnaviria</taxon>
        <taxon>Shotokuvirae</taxon>
        <taxon>Cressdnaviricota</taxon>
        <taxon>Repensiviricetes</taxon>
        <taxon>Geplafuvirales</taxon>
        <taxon>Geplanaviridae</taxon>
        <taxon>Acciovirus</taxon>
        <taxon>Acciovirus quadrimis</taxon>
    </lineage>
</organism>
<evidence type="ECO:0000313" key="1">
    <source>
        <dbReference type="EMBL" id="AJD07471.1"/>
    </source>
</evidence>
<dbReference type="RefSeq" id="YP_009553346.1">
    <property type="nucleotide sequence ID" value="NC_040779.1"/>
</dbReference>